<feature type="domain" description="TonB-dependent receptor-like beta-barrel" evidence="12">
    <location>
        <begin position="306"/>
        <end position="750"/>
    </location>
</feature>
<evidence type="ECO:0000313" key="14">
    <source>
        <dbReference type="EMBL" id="QHI37503.1"/>
    </source>
</evidence>
<keyword evidence="6 11" id="KW-0798">TonB box</keyword>
<evidence type="ECO:0000256" key="11">
    <source>
        <dbReference type="RuleBase" id="RU003357"/>
    </source>
</evidence>
<name>A0A7L4ZLA4_9FLAO</name>
<feature type="domain" description="TonB-dependent receptor plug" evidence="13">
    <location>
        <begin position="121"/>
        <end position="219"/>
    </location>
</feature>
<comment type="similarity">
    <text evidence="10 11">Belongs to the TonB-dependent receptor family.</text>
</comment>
<dbReference type="OrthoDB" id="9803050at2"/>
<dbReference type="Gene3D" id="2.170.130.10">
    <property type="entry name" value="TonB-dependent receptor, plug domain"/>
    <property type="match status" value="1"/>
</dbReference>
<evidence type="ECO:0000256" key="3">
    <source>
        <dbReference type="ARBA" id="ARBA00022452"/>
    </source>
</evidence>
<dbReference type="InterPro" id="IPR000531">
    <property type="entry name" value="Beta-barrel_TonB"/>
</dbReference>
<keyword evidence="4 10" id="KW-0812">Transmembrane</keyword>
<dbReference type="InterPro" id="IPR008969">
    <property type="entry name" value="CarboxyPept-like_regulatory"/>
</dbReference>
<keyword evidence="15" id="KW-1185">Reference proteome</keyword>
<comment type="subcellular location">
    <subcellularLocation>
        <location evidence="1 10">Cell outer membrane</location>
        <topology evidence="1 10">Multi-pass membrane protein</topology>
    </subcellularLocation>
</comment>
<dbReference type="Pfam" id="PF13715">
    <property type="entry name" value="CarbopepD_reg_2"/>
    <property type="match status" value="1"/>
</dbReference>
<dbReference type="Gene3D" id="2.40.170.20">
    <property type="entry name" value="TonB-dependent receptor, beta-barrel domain"/>
    <property type="match status" value="1"/>
</dbReference>
<dbReference type="GO" id="GO:0015344">
    <property type="term" value="F:siderophore uptake transmembrane transporter activity"/>
    <property type="evidence" value="ECO:0007669"/>
    <property type="project" value="TreeGrafter"/>
</dbReference>
<evidence type="ECO:0000256" key="8">
    <source>
        <dbReference type="ARBA" id="ARBA00023170"/>
    </source>
</evidence>
<evidence type="ECO:0000259" key="13">
    <source>
        <dbReference type="Pfam" id="PF07715"/>
    </source>
</evidence>
<protein>
    <submittedName>
        <fullName evidence="14">TonB-dependent receptor SusC</fullName>
    </submittedName>
</protein>
<evidence type="ECO:0000313" key="15">
    <source>
        <dbReference type="Proteomes" id="UP000464657"/>
    </source>
</evidence>
<keyword evidence="9 10" id="KW-0998">Cell outer membrane</keyword>
<proteinExistence type="inferred from homology"/>
<evidence type="ECO:0000256" key="5">
    <source>
        <dbReference type="ARBA" id="ARBA00022729"/>
    </source>
</evidence>
<dbReference type="InterPro" id="IPR036942">
    <property type="entry name" value="Beta-barrel_TonB_sf"/>
</dbReference>
<organism evidence="14 15">
    <name type="scientific">Kordia antarctica</name>
    <dbReference type="NCBI Taxonomy" id="1218801"/>
    <lineage>
        <taxon>Bacteria</taxon>
        <taxon>Pseudomonadati</taxon>
        <taxon>Bacteroidota</taxon>
        <taxon>Flavobacteriia</taxon>
        <taxon>Flavobacteriales</taxon>
        <taxon>Flavobacteriaceae</taxon>
        <taxon>Kordia</taxon>
    </lineage>
</organism>
<evidence type="ECO:0000256" key="10">
    <source>
        <dbReference type="PROSITE-ProRule" id="PRU01360"/>
    </source>
</evidence>
<evidence type="ECO:0000259" key="12">
    <source>
        <dbReference type="Pfam" id="PF00593"/>
    </source>
</evidence>
<dbReference type="RefSeq" id="WP_160130125.1">
    <property type="nucleotide sequence ID" value="NZ_CP019288.1"/>
</dbReference>
<keyword evidence="3 10" id="KW-1134">Transmembrane beta strand</keyword>
<keyword evidence="5" id="KW-0732">Signal</keyword>
<dbReference type="SUPFAM" id="SSF56935">
    <property type="entry name" value="Porins"/>
    <property type="match status" value="1"/>
</dbReference>
<sequence>MKNSIIWIFLLMTTFLLAQEKFSVNGTIKDKKNGETLFGATVYLKGTTNGSVTNEYGFFSLTAPKGTYTIIISFLGYEDVAKEITLNVDQTINFEMQEAATSLDEVVIEAEETERPNIRKPQMSVSKLNAATIKQMPVVLGEVDIIKSIQMLPGVTNAGEGTGGFNVRGGAADQNLVLLDEAIIYNTSHFFGFFSVFNADAIKDIKLYKGDIPAKYGGRISSVLDVRQKDGNSKNLEVNGGVGIISSRLAVEGPMFNKKGSFLVAGRTSYAHIFMPLIEEIKDDKISFYDLNLKANYEINENNRVYLSGYFGRDIFDLSQFIKNTYGNTTANVRWNHVFNEKLFSNLSLIYSKYNYEIVLDFIKLDWVADIKNFNLKYDLRYYASDKLKLDFGVSGISYNFNPGEVRPSEPSSLINYRKLDQKRAFEAAAYISAEHELTDKLTAQYGLRFSTFSRLGGQTLSEYANNQPVVYNEEIGIYEEGEQIGTTDYKKSESIKTFANFEPRLGLAYQLNDDSSVKASYTRSVQYVHLLSNTVSVTPLDVWAPSGRYIKPQKSNQYAVGYYRNIKDKTYSLELEAYYKNVDNRIDYIDGSELIGTNNIETEILNGEARAYGLEVLLRKNTGKFKGWFAYTLSKSEQRALGGNAGGPGINSGNWYNTPYDRTHDFSVTGTYDFNEKWRFSANFVYQTGRPVTYPTGQYEYEGISIASFDERNANRLPAYHRLDLAATLTPTKNKNRRWQGEWVFGLYNAYARRNAASISFAQDFNTGVNEARRISIFGSILPSITYNFKF</sequence>
<evidence type="ECO:0000256" key="1">
    <source>
        <dbReference type="ARBA" id="ARBA00004571"/>
    </source>
</evidence>
<evidence type="ECO:0000256" key="4">
    <source>
        <dbReference type="ARBA" id="ARBA00022692"/>
    </source>
</evidence>
<evidence type="ECO:0000256" key="7">
    <source>
        <dbReference type="ARBA" id="ARBA00023136"/>
    </source>
</evidence>
<dbReference type="GO" id="GO:0044718">
    <property type="term" value="P:siderophore transmembrane transport"/>
    <property type="evidence" value="ECO:0007669"/>
    <property type="project" value="TreeGrafter"/>
</dbReference>
<keyword evidence="7 10" id="KW-0472">Membrane</keyword>
<evidence type="ECO:0000256" key="9">
    <source>
        <dbReference type="ARBA" id="ARBA00023237"/>
    </source>
</evidence>
<keyword evidence="8 14" id="KW-0675">Receptor</keyword>
<dbReference type="GO" id="GO:0009279">
    <property type="term" value="C:cell outer membrane"/>
    <property type="evidence" value="ECO:0007669"/>
    <property type="project" value="UniProtKB-SubCell"/>
</dbReference>
<dbReference type="Proteomes" id="UP000464657">
    <property type="component" value="Chromosome"/>
</dbReference>
<dbReference type="AlphaFoldDB" id="A0A7L4ZLA4"/>
<dbReference type="InterPro" id="IPR039426">
    <property type="entry name" value="TonB-dep_rcpt-like"/>
</dbReference>
<keyword evidence="2 10" id="KW-0813">Transport</keyword>
<evidence type="ECO:0000256" key="2">
    <source>
        <dbReference type="ARBA" id="ARBA00022448"/>
    </source>
</evidence>
<dbReference type="EMBL" id="CP019288">
    <property type="protein sequence ID" value="QHI37503.1"/>
    <property type="molecule type" value="Genomic_DNA"/>
</dbReference>
<dbReference type="Gene3D" id="2.60.40.1120">
    <property type="entry name" value="Carboxypeptidase-like, regulatory domain"/>
    <property type="match status" value="1"/>
</dbReference>
<evidence type="ECO:0000256" key="6">
    <source>
        <dbReference type="ARBA" id="ARBA00023077"/>
    </source>
</evidence>
<dbReference type="SUPFAM" id="SSF49464">
    <property type="entry name" value="Carboxypeptidase regulatory domain-like"/>
    <property type="match status" value="1"/>
</dbReference>
<reference evidence="14 15" key="1">
    <citation type="journal article" date="2013" name="Int. J. Syst. Evol. Microbiol.">
        <title>Kordia antarctica sp. nov., isolated from Antarctic seawater.</title>
        <authorList>
            <person name="Baek K."/>
            <person name="Choi A."/>
            <person name="Kang I."/>
            <person name="Lee K."/>
            <person name="Cho J.C."/>
        </authorList>
    </citation>
    <scope>NUCLEOTIDE SEQUENCE [LARGE SCALE GENOMIC DNA]</scope>
    <source>
        <strain evidence="14 15">IMCC3317</strain>
    </source>
</reference>
<dbReference type="PANTHER" id="PTHR30069">
    <property type="entry name" value="TONB-DEPENDENT OUTER MEMBRANE RECEPTOR"/>
    <property type="match status" value="1"/>
</dbReference>
<dbReference type="Pfam" id="PF00593">
    <property type="entry name" value="TonB_dep_Rec_b-barrel"/>
    <property type="match status" value="1"/>
</dbReference>
<dbReference type="PANTHER" id="PTHR30069:SF29">
    <property type="entry name" value="HEMOGLOBIN AND HEMOGLOBIN-HAPTOGLOBIN-BINDING PROTEIN 1-RELATED"/>
    <property type="match status" value="1"/>
</dbReference>
<dbReference type="Pfam" id="PF07715">
    <property type="entry name" value="Plug"/>
    <property type="match status" value="1"/>
</dbReference>
<dbReference type="InterPro" id="IPR037066">
    <property type="entry name" value="Plug_dom_sf"/>
</dbReference>
<accession>A0A7L4ZLA4</accession>
<dbReference type="InterPro" id="IPR012910">
    <property type="entry name" value="Plug_dom"/>
</dbReference>
<dbReference type="PROSITE" id="PS52016">
    <property type="entry name" value="TONB_DEPENDENT_REC_3"/>
    <property type="match status" value="1"/>
</dbReference>
<gene>
    <name evidence="14" type="primary">susC_15</name>
    <name evidence="14" type="ORF">IMCC3317_28820</name>
</gene>
<dbReference type="KEGG" id="kan:IMCC3317_28820"/>